<dbReference type="InterPro" id="IPR005135">
    <property type="entry name" value="Endo/exonuclease/phosphatase"/>
</dbReference>
<keyword evidence="3" id="KW-1185">Reference proteome</keyword>
<dbReference type="InterPro" id="IPR036691">
    <property type="entry name" value="Endo/exonu/phosph_ase_sf"/>
</dbReference>
<gene>
    <name evidence="2" type="ORF">Cba03nite_03200</name>
</gene>
<protein>
    <recommendedName>
        <fullName evidence="1">Endonuclease/exonuclease/phosphatase domain-containing protein</fullName>
    </recommendedName>
</protein>
<dbReference type="AlphaFoldDB" id="A0A8J3NH68"/>
<dbReference type="SUPFAM" id="SSF56219">
    <property type="entry name" value="DNase I-like"/>
    <property type="match status" value="1"/>
</dbReference>
<evidence type="ECO:0000313" key="3">
    <source>
        <dbReference type="Proteomes" id="UP000601223"/>
    </source>
</evidence>
<proteinExistence type="predicted"/>
<evidence type="ECO:0000313" key="2">
    <source>
        <dbReference type="EMBL" id="GIF78971.1"/>
    </source>
</evidence>
<feature type="domain" description="Endonuclease/exonuclease/phosphatase" evidence="1">
    <location>
        <begin position="18"/>
        <end position="228"/>
    </location>
</feature>
<dbReference type="GO" id="GO:0003824">
    <property type="term" value="F:catalytic activity"/>
    <property type="evidence" value="ECO:0007669"/>
    <property type="project" value="InterPro"/>
</dbReference>
<organism evidence="2 3">
    <name type="scientific">Catellatospora bangladeshensis</name>
    <dbReference type="NCBI Taxonomy" id="310355"/>
    <lineage>
        <taxon>Bacteria</taxon>
        <taxon>Bacillati</taxon>
        <taxon>Actinomycetota</taxon>
        <taxon>Actinomycetes</taxon>
        <taxon>Micromonosporales</taxon>
        <taxon>Micromonosporaceae</taxon>
        <taxon>Catellatospora</taxon>
    </lineage>
</organism>
<reference evidence="2 3" key="1">
    <citation type="submission" date="2021-01" db="EMBL/GenBank/DDBJ databases">
        <title>Whole genome shotgun sequence of Catellatospora bangladeshensis NBRC 107357.</title>
        <authorList>
            <person name="Komaki H."/>
            <person name="Tamura T."/>
        </authorList>
    </citation>
    <scope>NUCLEOTIDE SEQUENCE [LARGE SCALE GENOMIC DNA]</scope>
    <source>
        <strain evidence="2 3">NBRC 107357</strain>
    </source>
</reference>
<evidence type="ECO:0000259" key="1">
    <source>
        <dbReference type="Pfam" id="PF03372"/>
    </source>
</evidence>
<dbReference type="EMBL" id="BONF01000003">
    <property type="protein sequence ID" value="GIF78971.1"/>
    <property type="molecule type" value="Genomic_DNA"/>
</dbReference>
<accession>A0A8J3NH68</accession>
<dbReference type="Proteomes" id="UP000601223">
    <property type="component" value="Unassembled WGS sequence"/>
</dbReference>
<sequence>MIAMWVVGHAGGMSVRVVSYNVHSLRDDLGALARVVRGLAPDVLIVQEAPRRWRWRTKCADLAHSFGMYMAAGGMPSLGNVIMTNLRVRVLDQWCMRYPLTPGRHMRGAVFTRLQVPGRAPFAVVGTHLSTDDEERPGQAGLLKPAIDALADPVIVGLDLNECPDGGCWPLLTDRLLDAAELAGQGDRGTFPVPHPTRRIDALLVDPRLEVREYRVVDTPDADRASDHYPILVDLA</sequence>
<dbReference type="Gene3D" id="3.60.10.10">
    <property type="entry name" value="Endonuclease/exonuclease/phosphatase"/>
    <property type="match status" value="1"/>
</dbReference>
<dbReference type="Pfam" id="PF03372">
    <property type="entry name" value="Exo_endo_phos"/>
    <property type="match status" value="1"/>
</dbReference>
<name>A0A8J3NH68_9ACTN</name>
<comment type="caution">
    <text evidence="2">The sequence shown here is derived from an EMBL/GenBank/DDBJ whole genome shotgun (WGS) entry which is preliminary data.</text>
</comment>